<evidence type="ECO:0000256" key="2">
    <source>
        <dbReference type="ARBA" id="ARBA00022679"/>
    </source>
</evidence>
<dbReference type="GO" id="GO:0120536">
    <property type="term" value="F:heptaprenylglyceryl phosphate synthase activity"/>
    <property type="evidence" value="ECO:0007669"/>
    <property type="project" value="UniProtKB-ARBA"/>
</dbReference>
<dbReference type="RefSeq" id="WP_375782106.1">
    <property type="nucleotide sequence ID" value="NZ_JACHXC010000034.1"/>
</dbReference>
<gene>
    <name evidence="9" type="primary">pcrB</name>
    <name evidence="9" type="ORF">Back11_53030</name>
</gene>
<evidence type="ECO:0000313" key="9">
    <source>
        <dbReference type="EMBL" id="BBH23958.1"/>
    </source>
</evidence>
<comment type="catalytic activity">
    <reaction evidence="8">
        <text>sn-glycerol 1-phosphate + all-trans-heptaprenyl diphosphate = 3-heptaprenyl-sn-glycero-1-phosphate + diphosphate</text>
        <dbReference type="Rhea" id="RHEA:33495"/>
        <dbReference type="ChEBI" id="CHEBI:33019"/>
        <dbReference type="ChEBI" id="CHEBI:57685"/>
        <dbReference type="ChEBI" id="CHEBI:58206"/>
        <dbReference type="ChEBI" id="CHEBI:64781"/>
        <dbReference type="EC" id="2.5.1.n9"/>
    </reaction>
</comment>
<dbReference type="PANTHER" id="PTHR40029">
    <property type="match status" value="1"/>
</dbReference>
<dbReference type="InterPro" id="IPR039074">
    <property type="entry name" value="GGGP/HepGP_synthase_I"/>
</dbReference>
<dbReference type="EMBL" id="AP019308">
    <property type="protein sequence ID" value="BBH23958.1"/>
    <property type="molecule type" value="Genomic_DNA"/>
</dbReference>
<name>A0A3G9JIN5_9BACL</name>
<evidence type="ECO:0000256" key="8">
    <source>
        <dbReference type="ARBA" id="ARBA00048318"/>
    </source>
</evidence>
<dbReference type="AlphaFoldDB" id="A0A3G9JIN5"/>
<dbReference type="GO" id="GO:0046474">
    <property type="term" value="P:glycerophospholipid biosynthetic process"/>
    <property type="evidence" value="ECO:0007669"/>
    <property type="project" value="TreeGrafter"/>
</dbReference>
<accession>A0A3G9JIN5</accession>
<evidence type="ECO:0000256" key="7">
    <source>
        <dbReference type="ARBA" id="ARBA00023264"/>
    </source>
</evidence>
<evidence type="ECO:0000313" key="10">
    <source>
        <dbReference type="Proteomes" id="UP000275368"/>
    </source>
</evidence>
<evidence type="ECO:0000256" key="1">
    <source>
        <dbReference type="ARBA" id="ARBA00022516"/>
    </source>
</evidence>
<dbReference type="NCBIfam" id="NF003197">
    <property type="entry name" value="PRK04169.1-1"/>
    <property type="match status" value="1"/>
</dbReference>
<evidence type="ECO:0000256" key="6">
    <source>
        <dbReference type="ARBA" id="ARBA00023209"/>
    </source>
</evidence>
<keyword evidence="10" id="KW-1185">Reference proteome</keyword>
<keyword evidence="4" id="KW-0460">Magnesium</keyword>
<keyword evidence="2" id="KW-0808">Transferase</keyword>
<keyword evidence="1" id="KW-0444">Lipid biosynthesis</keyword>
<dbReference type="Gene3D" id="3.20.20.390">
    <property type="entry name" value="FMN-linked oxidoreductases"/>
    <property type="match status" value="1"/>
</dbReference>
<dbReference type="PANTHER" id="PTHR40029:SF2">
    <property type="entry name" value="HEPTAPRENYLGLYCERYL PHOSPHATE SYNTHASE"/>
    <property type="match status" value="1"/>
</dbReference>
<dbReference type="GO" id="GO:0046872">
    <property type="term" value="F:metal ion binding"/>
    <property type="evidence" value="ECO:0007669"/>
    <property type="project" value="UniProtKB-KW"/>
</dbReference>
<dbReference type="Pfam" id="PF01884">
    <property type="entry name" value="PcrB"/>
    <property type="match status" value="1"/>
</dbReference>
<dbReference type="SUPFAM" id="SSF51395">
    <property type="entry name" value="FMN-linked oxidoreductases"/>
    <property type="match status" value="1"/>
</dbReference>
<dbReference type="NCBIfam" id="NF003199">
    <property type="entry name" value="PRK04169.1-3"/>
    <property type="match status" value="1"/>
</dbReference>
<dbReference type="KEGG" id="pbk:Back11_53030"/>
<evidence type="ECO:0000256" key="4">
    <source>
        <dbReference type="ARBA" id="ARBA00022842"/>
    </source>
</evidence>
<keyword evidence="5" id="KW-0443">Lipid metabolism</keyword>
<dbReference type="CDD" id="cd02812">
    <property type="entry name" value="PcrB_like"/>
    <property type="match status" value="1"/>
</dbReference>
<dbReference type="InterPro" id="IPR008205">
    <property type="entry name" value="GGGP_HepGP_synthase"/>
</dbReference>
<proteinExistence type="predicted"/>
<evidence type="ECO:0000256" key="3">
    <source>
        <dbReference type="ARBA" id="ARBA00022723"/>
    </source>
</evidence>
<dbReference type="InterPro" id="IPR038597">
    <property type="entry name" value="GGGP/HepGP_synthase_sf"/>
</dbReference>
<sequence length="240" mass="26480">MQQQSAIYGQWRHVFKLDPDREISDEALDAICMSGTDAIIVGGSSGVHYDNTVDLMSRIRRYEVTCALEVSNEESAVPGFDHYFIPLVLNTGDAEWIAGRQIRALRKFGAFIPWEHTSAEGYLILNPDSVVARLTGAQTDLDADGVGAHVYMADRLMRLPIVYLEYSGKFGDMELIKRVGRMLTSAQLFYGGGIDTADKARQAARIAHTVIVGNIIYDSLEAALTTVQAVHDIAIGQFHE</sequence>
<reference evidence="9 10" key="1">
    <citation type="submission" date="2018-11" db="EMBL/GenBank/DDBJ databases">
        <title>Complete genome sequence of Paenibacillus baekrokdamisoli strain KCTC 33723.</title>
        <authorList>
            <person name="Kang S.W."/>
            <person name="Lee K.C."/>
            <person name="Kim K.K."/>
            <person name="Kim J.S."/>
            <person name="Kim D.S."/>
            <person name="Ko S.H."/>
            <person name="Yang S.H."/>
            <person name="Lee J.S."/>
        </authorList>
    </citation>
    <scope>NUCLEOTIDE SEQUENCE [LARGE SCALE GENOMIC DNA]</scope>
    <source>
        <strain evidence="9 10">KCTC 33723</strain>
    </source>
</reference>
<evidence type="ECO:0000256" key="5">
    <source>
        <dbReference type="ARBA" id="ARBA00023098"/>
    </source>
</evidence>
<keyword evidence="7" id="KW-1208">Phospholipid metabolism</keyword>
<organism evidence="9 10">
    <name type="scientific">Paenibacillus baekrokdamisoli</name>
    <dbReference type="NCBI Taxonomy" id="1712516"/>
    <lineage>
        <taxon>Bacteria</taxon>
        <taxon>Bacillati</taxon>
        <taxon>Bacillota</taxon>
        <taxon>Bacilli</taxon>
        <taxon>Bacillales</taxon>
        <taxon>Paenibacillaceae</taxon>
        <taxon>Paenibacillus</taxon>
    </lineage>
</organism>
<keyword evidence="6" id="KW-0594">Phospholipid biosynthesis</keyword>
<dbReference type="NCBIfam" id="TIGR01768">
    <property type="entry name" value="GGGP-family"/>
    <property type="match status" value="1"/>
</dbReference>
<dbReference type="Proteomes" id="UP000275368">
    <property type="component" value="Chromosome"/>
</dbReference>
<protein>
    <submittedName>
        <fullName evidence="9">Heptaprenylglyceryl phosphate synthase</fullName>
    </submittedName>
</protein>
<keyword evidence="3" id="KW-0479">Metal-binding</keyword>